<accession>F5ZAA9</accession>
<dbReference type="AlphaFoldDB" id="F5ZAA9"/>
<organism evidence="1 2">
    <name type="scientific">Alteromonas naphthalenivorans</name>
    <dbReference type="NCBI Taxonomy" id="715451"/>
    <lineage>
        <taxon>Bacteria</taxon>
        <taxon>Pseudomonadati</taxon>
        <taxon>Pseudomonadota</taxon>
        <taxon>Gammaproteobacteria</taxon>
        <taxon>Alteromonadales</taxon>
        <taxon>Alteromonadaceae</taxon>
        <taxon>Alteromonas/Salinimonas group</taxon>
        <taxon>Alteromonas</taxon>
    </lineage>
</organism>
<dbReference type="KEGG" id="alt:ambt_01625"/>
<gene>
    <name evidence="1" type="ordered locus">ambt_01625</name>
</gene>
<evidence type="ECO:0000313" key="1">
    <source>
        <dbReference type="EMBL" id="AEF01879.1"/>
    </source>
</evidence>
<keyword evidence="2" id="KW-1185">Reference proteome</keyword>
<sequence length="57" mass="6257">MDAMAERPWMGLPRVCGSPLPPDLNVLDVHLDMQSAAVNKPSTIAFNNERDDKSSAF</sequence>
<name>F5ZAA9_ALTNA</name>
<dbReference type="Proteomes" id="UP000000683">
    <property type="component" value="Chromosome"/>
</dbReference>
<dbReference type="RefSeq" id="WP_013782821.1">
    <property type="nucleotide sequence ID" value="NC_015554.1"/>
</dbReference>
<proteinExistence type="predicted"/>
<evidence type="ECO:0000313" key="2">
    <source>
        <dbReference type="Proteomes" id="UP000000683"/>
    </source>
</evidence>
<dbReference type="EMBL" id="CP002339">
    <property type="protein sequence ID" value="AEF01879.1"/>
    <property type="molecule type" value="Genomic_DNA"/>
</dbReference>
<reference evidence="1 2" key="1">
    <citation type="journal article" date="2011" name="J. Bacteriol.">
        <title>Complete genome sequence of the polycyclic aromatic hydrocarbon-degrading bacterium Alteromonas sp. strain SN2.</title>
        <authorList>
            <person name="Jin H.M."/>
            <person name="Jeong H."/>
            <person name="Moon E.J."/>
            <person name="Math R.K."/>
            <person name="Lee K."/>
            <person name="Kim H.J."/>
            <person name="Jeon C.O."/>
            <person name="Oh T.K."/>
            <person name="Kim J.F."/>
        </authorList>
    </citation>
    <scope>NUCLEOTIDE SEQUENCE [LARGE SCALE GENOMIC DNA]</scope>
    <source>
        <strain evidence="2">JCM 17741 / KACC 18427 / KCTC 11700BP / SN2</strain>
    </source>
</reference>
<dbReference type="HOGENOM" id="CLU_2986353_0_0_6"/>
<protein>
    <submittedName>
        <fullName evidence="1">Uncharacterized protein</fullName>
    </submittedName>
</protein>